<dbReference type="GO" id="GO:0016787">
    <property type="term" value="F:hydrolase activity"/>
    <property type="evidence" value="ECO:0007669"/>
    <property type="project" value="UniProtKB-KW"/>
</dbReference>
<dbReference type="SUPFAM" id="SSF55811">
    <property type="entry name" value="Nudix"/>
    <property type="match status" value="1"/>
</dbReference>
<evidence type="ECO:0000256" key="1">
    <source>
        <dbReference type="ARBA" id="ARBA00022801"/>
    </source>
</evidence>
<dbReference type="InterPro" id="IPR015797">
    <property type="entry name" value="NUDIX_hydrolase-like_dom_sf"/>
</dbReference>
<dbReference type="InterPro" id="IPR020084">
    <property type="entry name" value="NUDIX_hydrolase_CS"/>
</dbReference>
<evidence type="ECO:0000313" key="4">
    <source>
        <dbReference type="Proteomes" id="UP000178534"/>
    </source>
</evidence>
<dbReference type="PROSITE" id="PS00893">
    <property type="entry name" value="NUDIX_BOX"/>
    <property type="match status" value="1"/>
</dbReference>
<reference evidence="3 4" key="1">
    <citation type="journal article" date="2016" name="Nat. Commun.">
        <title>Thousands of microbial genomes shed light on interconnected biogeochemical processes in an aquifer system.</title>
        <authorList>
            <person name="Anantharaman K."/>
            <person name="Brown C.T."/>
            <person name="Hug L.A."/>
            <person name="Sharon I."/>
            <person name="Castelle C.J."/>
            <person name="Probst A.J."/>
            <person name="Thomas B.C."/>
            <person name="Singh A."/>
            <person name="Wilkins M.J."/>
            <person name="Karaoz U."/>
            <person name="Brodie E.L."/>
            <person name="Williams K.H."/>
            <person name="Hubbard S.S."/>
            <person name="Banfield J.F."/>
        </authorList>
    </citation>
    <scope>NUCLEOTIDE SEQUENCE [LARGE SCALE GENOMIC DNA]</scope>
</reference>
<accession>A0A1G2DEH3</accession>
<evidence type="ECO:0000259" key="2">
    <source>
        <dbReference type="PROSITE" id="PS51462"/>
    </source>
</evidence>
<dbReference type="PROSITE" id="PS51462">
    <property type="entry name" value="NUDIX"/>
    <property type="match status" value="1"/>
</dbReference>
<dbReference type="Gene3D" id="3.90.79.10">
    <property type="entry name" value="Nucleoside Triphosphate Pyrophosphohydrolase"/>
    <property type="match status" value="1"/>
</dbReference>
<protein>
    <recommendedName>
        <fullName evidence="2">Nudix hydrolase domain-containing protein</fullName>
    </recommendedName>
</protein>
<sequence length="64" mass="7187">MSEIKKFIIRCRAIILHEGKLLLVRHPHDTSFAALPGGHLEWGEGVKECISREIIEELGVKPAL</sequence>
<proteinExistence type="predicted"/>
<dbReference type="Pfam" id="PF00293">
    <property type="entry name" value="NUDIX"/>
    <property type="match status" value="1"/>
</dbReference>
<comment type="caution">
    <text evidence="3">The sequence shown here is derived from an EMBL/GenBank/DDBJ whole genome shotgun (WGS) entry which is preliminary data.</text>
</comment>
<dbReference type="EMBL" id="MHLP01000038">
    <property type="protein sequence ID" value="OGZ11351.1"/>
    <property type="molecule type" value="Genomic_DNA"/>
</dbReference>
<dbReference type="STRING" id="1798665.A2942_04015"/>
<name>A0A1G2DEH3_9BACT</name>
<evidence type="ECO:0000313" key="3">
    <source>
        <dbReference type="EMBL" id="OGZ11351.1"/>
    </source>
</evidence>
<keyword evidence="1" id="KW-0378">Hydrolase</keyword>
<dbReference type="Proteomes" id="UP000178534">
    <property type="component" value="Unassembled WGS sequence"/>
</dbReference>
<dbReference type="AlphaFoldDB" id="A0A1G2DEH3"/>
<organism evidence="3 4">
    <name type="scientific">Candidatus Lloydbacteria bacterium RIFCSPLOWO2_01_FULL_50_20</name>
    <dbReference type="NCBI Taxonomy" id="1798665"/>
    <lineage>
        <taxon>Bacteria</taxon>
        <taxon>Candidatus Lloydiibacteriota</taxon>
    </lineage>
</organism>
<gene>
    <name evidence="3" type="ORF">A2942_04015</name>
</gene>
<feature type="domain" description="Nudix hydrolase" evidence="2">
    <location>
        <begin position="6"/>
        <end position="64"/>
    </location>
</feature>
<dbReference type="InterPro" id="IPR000086">
    <property type="entry name" value="NUDIX_hydrolase_dom"/>
</dbReference>